<dbReference type="GO" id="GO:0000433">
    <property type="term" value="P:carbon catabolite repression of transcription from RNA polymerase II promoter by glucose"/>
    <property type="evidence" value="ECO:0007669"/>
    <property type="project" value="TreeGrafter"/>
</dbReference>
<dbReference type="FunFam" id="3.30.160.60:FF:002343">
    <property type="entry name" value="Zinc finger protein 33A"/>
    <property type="match status" value="1"/>
</dbReference>
<evidence type="ECO:0000256" key="2">
    <source>
        <dbReference type="ARBA" id="ARBA00022723"/>
    </source>
</evidence>
<dbReference type="InterPro" id="IPR051007">
    <property type="entry name" value="creA/MIG_C2H2-ZnF"/>
</dbReference>
<name>A0A1C7NJW3_9FUNG</name>
<dbReference type="GO" id="GO:0000978">
    <property type="term" value="F:RNA polymerase II cis-regulatory region sequence-specific DNA binding"/>
    <property type="evidence" value="ECO:0007669"/>
    <property type="project" value="TreeGrafter"/>
</dbReference>
<keyword evidence="4 9" id="KW-0863">Zinc-finger</keyword>
<keyword evidence="6" id="KW-0805">Transcription regulation</keyword>
<feature type="domain" description="C2H2-type" evidence="11">
    <location>
        <begin position="48"/>
        <end position="77"/>
    </location>
</feature>
<dbReference type="GO" id="GO:0008270">
    <property type="term" value="F:zinc ion binding"/>
    <property type="evidence" value="ECO:0007669"/>
    <property type="project" value="UniProtKB-KW"/>
</dbReference>
<gene>
    <name evidence="12" type="primary">USV1_1</name>
    <name evidence="12" type="ORF">A0J61_02525</name>
</gene>
<feature type="compositionally biased region" description="Polar residues" evidence="10">
    <location>
        <begin position="78"/>
        <end position="87"/>
    </location>
</feature>
<comment type="caution">
    <text evidence="12">The sequence shown here is derived from an EMBL/GenBank/DDBJ whole genome shotgun (WGS) entry which is preliminary data.</text>
</comment>
<feature type="region of interest" description="Disordered" evidence="10">
    <location>
        <begin position="70"/>
        <end position="91"/>
    </location>
</feature>
<keyword evidence="5" id="KW-0862">Zinc</keyword>
<dbReference type="InterPro" id="IPR013087">
    <property type="entry name" value="Znf_C2H2_type"/>
</dbReference>
<feature type="domain" description="C2H2-type" evidence="11">
    <location>
        <begin position="17"/>
        <end position="47"/>
    </location>
</feature>
<dbReference type="Proteomes" id="UP000093000">
    <property type="component" value="Unassembled WGS sequence"/>
</dbReference>
<dbReference type="SMART" id="SM00355">
    <property type="entry name" value="ZnF_C2H2"/>
    <property type="match status" value="2"/>
</dbReference>
<accession>A0A1C7NJW3</accession>
<dbReference type="InParanoid" id="A0A1C7NJW3"/>
<sequence>MPNKRRTSGSRSAPKLFKCTGYGDCDMVFTRSEHLARHERKHTGEKPYKCIVPGCDRMFSRFDNMMQHTQTHEKNKKTLTTPMTNSNKRTHKSDNLIKKEPFKFKPNSNIAPLEGFSMINSRTLPLPTRRASIAAPYHTGPYHTSSTVPYYHSLSVPQSQYDPSHRSSWPLKRDLYPHQTYPPPHPYSRVMHEQEYYPRRRSSASTFSIDSPIISPISSTFPQTNEPQVRRRISVDELHLPIENLRDSPIDSKIHLKPIYSHNISKKNEIDITSDEYEALEGFSKFRSGTIESEVIDRTPSPKIGNASPNLASEVCAMRQRVMSLNESYQRG</sequence>
<dbReference type="EMBL" id="LUGH01000096">
    <property type="protein sequence ID" value="OBZ89433.1"/>
    <property type="molecule type" value="Genomic_DNA"/>
</dbReference>
<organism evidence="12 13">
    <name type="scientific">Choanephora cucurbitarum</name>
    <dbReference type="NCBI Taxonomy" id="101091"/>
    <lineage>
        <taxon>Eukaryota</taxon>
        <taxon>Fungi</taxon>
        <taxon>Fungi incertae sedis</taxon>
        <taxon>Mucoromycota</taxon>
        <taxon>Mucoromycotina</taxon>
        <taxon>Mucoromycetes</taxon>
        <taxon>Mucorales</taxon>
        <taxon>Mucorineae</taxon>
        <taxon>Choanephoraceae</taxon>
        <taxon>Choanephoroideae</taxon>
        <taxon>Choanephora</taxon>
    </lineage>
</organism>
<evidence type="ECO:0000313" key="12">
    <source>
        <dbReference type="EMBL" id="OBZ89433.1"/>
    </source>
</evidence>
<evidence type="ECO:0000256" key="8">
    <source>
        <dbReference type="ARBA" id="ARBA00023242"/>
    </source>
</evidence>
<dbReference type="OrthoDB" id="10018191at2759"/>
<comment type="subcellular location">
    <subcellularLocation>
        <location evidence="1">Nucleus</location>
    </subcellularLocation>
</comment>
<evidence type="ECO:0000256" key="3">
    <source>
        <dbReference type="ARBA" id="ARBA00022737"/>
    </source>
</evidence>
<evidence type="ECO:0000256" key="10">
    <source>
        <dbReference type="SAM" id="MobiDB-lite"/>
    </source>
</evidence>
<keyword evidence="3" id="KW-0677">Repeat</keyword>
<evidence type="ECO:0000313" key="13">
    <source>
        <dbReference type="Proteomes" id="UP000093000"/>
    </source>
</evidence>
<evidence type="ECO:0000256" key="4">
    <source>
        <dbReference type="ARBA" id="ARBA00022771"/>
    </source>
</evidence>
<dbReference type="PROSITE" id="PS50157">
    <property type="entry name" value="ZINC_FINGER_C2H2_2"/>
    <property type="match status" value="2"/>
</dbReference>
<dbReference type="Pfam" id="PF00096">
    <property type="entry name" value="zf-C2H2"/>
    <property type="match status" value="2"/>
</dbReference>
<protein>
    <submittedName>
        <fullName evidence="12">Nutrient and stress factor 1</fullName>
    </submittedName>
</protein>
<dbReference type="PROSITE" id="PS00028">
    <property type="entry name" value="ZINC_FINGER_C2H2_1"/>
    <property type="match status" value="1"/>
</dbReference>
<keyword evidence="2" id="KW-0479">Metal-binding</keyword>
<proteinExistence type="predicted"/>
<dbReference type="SUPFAM" id="SSF57667">
    <property type="entry name" value="beta-beta-alpha zinc fingers"/>
    <property type="match status" value="1"/>
</dbReference>
<dbReference type="InterPro" id="IPR036236">
    <property type="entry name" value="Znf_C2H2_sf"/>
</dbReference>
<keyword evidence="7" id="KW-0804">Transcription</keyword>
<keyword evidence="8" id="KW-0539">Nucleus</keyword>
<reference evidence="12 13" key="1">
    <citation type="submission" date="2016-03" db="EMBL/GenBank/DDBJ databases">
        <title>Choanephora cucurbitarum.</title>
        <authorList>
            <person name="Min B."/>
            <person name="Park H."/>
            <person name="Park J.-H."/>
            <person name="Shin H.-D."/>
            <person name="Choi I.-G."/>
        </authorList>
    </citation>
    <scope>NUCLEOTIDE SEQUENCE [LARGE SCALE GENOMIC DNA]</scope>
    <source>
        <strain evidence="12 13">KUS-F28377</strain>
    </source>
</reference>
<evidence type="ECO:0000256" key="6">
    <source>
        <dbReference type="ARBA" id="ARBA00023015"/>
    </source>
</evidence>
<dbReference type="PANTHER" id="PTHR47428">
    <property type="entry name" value="REGULATORY PROTEIN MIG1-RELATED"/>
    <property type="match status" value="1"/>
</dbReference>
<keyword evidence="13" id="KW-1185">Reference proteome</keyword>
<evidence type="ECO:0000256" key="5">
    <source>
        <dbReference type="ARBA" id="ARBA00022833"/>
    </source>
</evidence>
<dbReference type="STRING" id="101091.A0A1C7NJW3"/>
<dbReference type="AlphaFoldDB" id="A0A1C7NJW3"/>
<evidence type="ECO:0000256" key="1">
    <source>
        <dbReference type="ARBA" id="ARBA00004123"/>
    </source>
</evidence>
<evidence type="ECO:0000259" key="11">
    <source>
        <dbReference type="PROSITE" id="PS50157"/>
    </source>
</evidence>
<dbReference type="PANTHER" id="PTHR47428:SF2">
    <property type="entry name" value="ZINC FINGER PROTEIN RSV1"/>
    <property type="match status" value="1"/>
</dbReference>
<evidence type="ECO:0000256" key="7">
    <source>
        <dbReference type="ARBA" id="ARBA00023163"/>
    </source>
</evidence>
<evidence type="ECO:0000256" key="9">
    <source>
        <dbReference type="PROSITE-ProRule" id="PRU00042"/>
    </source>
</evidence>
<dbReference type="GO" id="GO:0005634">
    <property type="term" value="C:nucleus"/>
    <property type="evidence" value="ECO:0007669"/>
    <property type="project" value="UniProtKB-SubCell"/>
</dbReference>
<dbReference type="Gene3D" id="3.30.160.60">
    <property type="entry name" value="Classic Zinc Finger"/>
    <property type="match status" value="2"/>
</dbReference>
<dbReference type="GO" id="GO:0005737">
    <property type="term" value="C:cytoplasm"/>
    <property type="evidence" value="ECO:0007669"/>
    <property type="project" value="TreeGrafter"/>
</dbReference>